<proteinExistence type="predicted"/>
<dbReference type="EMBL" id="VSWD01000010">
    <property type="protein sequence ID" value="KAK3089301.1"/>
    <property type="molecule type" value="Genomic_DNA"/>
</dbReference>
<dbReference type="AlphaFoldDB" id="A0AA88XWQ0"/>
<feature type="compositionally biased region" description="Acidic residues" evidence="1">
    <location>
        <begin position="464"/>
        <end position="475"/>
    </location>
</feature>
<name>A0AA88XWQ0_PINIB</name>
<feature type="compositionally biased region" description="Low complexity" evidence="1">
    <location>
        <begin position="197"/>
        <end position="207"/>
    </location>
</feature>
<organism evidence="2 3">
    <name type="scientific">Pinctada imbricata</name>
    <name type="common">Atlantic pearl-oyster</name>
    <name type="synonym">Pinctada martensii</name>
    <dbReference type="NCBI Taxonomy" id="66713"/>
    <lineage>
        <taxon>Eukaryota</taxon>
        <taxon>Metazoa</taxon>
        <taxon>Spiralia</taxon>
        <taxon>Lophotrochozoa</taxon>
        <taxon>Mollusca</taxon>
        <taxon>Bivalvia</taxon>
        <taxon>Autobranchia</taxon>
        <taxon>Pteriomorphia</taxon>
        <taxon>Pterioida</taxon>
        <taxon>Pterioidea</taxon>
        <taxon>Pteriidae</taxon>
        <taxon>Pinctada</taxon>
    </lineage>
</organism>
<keyword evidence="3" id="KW-1185">Reference proteome</keyword>
<evidence type="ECO:0000256" key="1">
    <source>
        <dbReference type="SAM" id="MobiDB-lite"/>
    </source>
</evidence>
<reference evidence="2" key="1">
    <citation type="submission" date="2019-08" db="EMBL/GenBank/DDBJ databases">
        <title>The improved chromosome-level genome for the pearl oyster Pinctada fucata martensii using PacBio sequencing and Hi-C.</title>
        <authorList>
            <person name="Zheng Z."/>
        </authorList>
    </citation>
    <scope>NUCLEOTIDE SEQUENCE</scope>
    <source>
        <strain evidence="2">ZZ-2019</strain>
        <tissue evidence="2">Adductor muscle</tissue>
    </source>
</reference>
<feature type="compositionally biased region" description="Basic and acidic residues" evidence="1">
    <location>
        <begin position="411"/>
        <end position="422"/>
    </location>
</feature>
<feature type="compositionally biased region" description="Basic and acidic residues" evidence="1">
    <location>
        <begin position="432"/>
        <end position="450"/>
    </location>
</feature>
<sequence>MDAQALSYHNKVQDWTQMYLLAADGNVYKNSKLVTYLPPQKLQQIETWRKDVSKNLKKKSGFPRLQTPKADLIRNRAMSARIIRTEPETPKRIWSASSGKSLYRGQHLYSGTDLFSVRQHLNDTSRHYAAQRQDIHSANSQRKRSIKINNKKLLNSDKDNITKEQTINTEPVVNGLNSVGEAEDEDERSDNLDIQTDDGSGSDLSSISRMAGRGTVIQVNDETMIQVRSQSNHLLNVISIDDCKRTDYNVYQRARLKVEKKRQMYQNGDENATNDQDIQETRKAAPQSETNKTESETSRKFGRSTTQASTKSVAESRNQIKGRTAKISKAIDEMVHERKVMNNMDRNFDARIEPAGGRLILDRGEGGTAFKRLNSALKRHIDNMLLHNAHRNVHFRNASTYGDMSETNSSLREDIGRHGKGSDRVRFYEDSVEVKDDQVDSGHDELKDDQINSSHQVYKSDNQDIAEEPEETVVSDEEHIHEVL</sequence>
<feature type="region of interest" description="Disordered" evidence="1">
    <location>
        <begin position="432"/>
        <end position="484"/>
    </location>
</feature>
<feature type="region of interest" description="Disordered" evidence="1">
    <location>
        <begin position="176"/>
        <end position="207"/>
    </location>
</feature>
<feature type="region of interest" description="Disordered" evidence="1">
    <location>
        <begin position="403"/>
        <end position="422"/>
    </location>
</feature>
<evidence type="ECO:0000313" key="3">
    <source>
        <dbReference type="Proteomes" id="UP001186944"/>
    </source>
</evidence>
<gene>
    <name evidence="2" type="ORF">FSP39_002492</name>
</gene>
<protein>
    <submittedName>
        <fullName evidence="2">Uncharacterized protein</fullName>
    </submittedName>
</protein>
<feature type="region of interest" description="Disordered" evidence="1">
    <location>
        <begin position="262"/>
        <end position="325"/>
    </location>
</feature>
<comment type="caution">
    <text evidence="2">The sequence shown here is derived from an EMBL/GenBank/DDBJ whole genome shotgun (WGS) entry which is preliminary data.</text>
</comment>
<accession>A0AA88XWQ0</accession>
<evidence type="ECO:0000313" key="2">
    <source>
        <dbReference type="EMBL" id="KAK3089301.1"/>
    </source>
</evidence>
<feature type="compositionally biased region" description="Polar residues" evidence="1">
    <location>
        <begin position="451"/>
        <end position="460"/>
    </location>
</feature>
<dbReference type="Proteomes" id="UP001186944">
    <property type="component" value="Unassembled WGS sequence"/>
</dbReference>
<feature type="compositionally biased region" description="Polar residues" evidence="1">
    <location>
        <begin position="264"/>
        <end position="276"/>
    </location>
</feature>
<feature type="compositionally biased region" description="Polar residues" evidence="1">
    <location>
        <begin position="303"/>
        <end position="321"/>
    </location>
</feature>